<evidence type="ECO:0000313" key="13">
    <source>
        <dbReference type="EMBL" id="PRY26603.1"/>
    </source>
</evidence>
<dbReference type="Gene3D" id="3.40.50.720">
    <property type="entry name" value="NAD(P)-binding Rossmann-like Domain"/>
    <property type="match status" value="1"/>
</dbReference>
<dbReference type="AlphaFoldDB" id="A0A2T0RZX2"/>
<name>A0A2T0RZX2_9RHOB</name>
<feature type="binding site" evidence="12">
    <location>
        <begin position="21"/>
        <end position="22"/>
    </location>
    <ligand>
        <name>NAD(+)</name>
        <dbReference type="ChEBI" id="CHEBI:57540"/>
    </ligand>
</feature>
<dbReference type="InterPro" id="IPR036291">
    <property type="entry name" value="NAD(P)-bd_dom_sf"/>
</dbReference>
<keyword evidence="7" id="KW-0443">Lipid metabolism</keyword>
<evidence type="ECO:0000256" key="10">
    <source>
        <dbReference type="PIRNR" id="PIRNR000094"/>
    </source>
</evidence>
<dbReference type="PANTHER" id="PTHR43159:SF2">
    <property type="entry name" value="ENOYL-[ACYL-CARRIER-PROTEIN] REDUCTASE [NADH], CHLOROPLASTIC"/>
    <property type="match status" value="1"/>
</dbReference>
<evidence type="ECO:0000256" key="6">
    <source>
        <dbReference type="ARBA" id="ARBA00023027"/>
    </source>
</evidence>
<feature type="active site" description="Proton acceptor" evidence="11">
    <location>
        <position position="157"/>
    </location>
</feature>
<comment type="pathway">
    <text evidence="1">Lipid metabolism; fatty acid biosynthesis.</text>
</comment>
<evidence type="ECO:0000256" key="4">
    <source>
        <dbReference type="ARBA" id="ARBA00022832"/>
    </source>
</evidence>
<dbReference type="FunFam" id="1.10.8.400:FF:000001">
    <property type="entry name" value="Enoyl-[acyl-carrier-protein] reductase [NADH]"/>
    <property type="match status" value="1"/>
</dbReference>
<comment type="similarity">
    <text evidence="2 10">Belongs to the short-chain dehydrogenases/reductases (SDR) family. FabI subfamily.</text>
</comment>
<dbReference type="InterPro" id="IPR002347">
    <property type="entry name" value="SDR_fam"/>
</dbReference>
<evidence type="ECO:0000313" key="14">
    <source>
        <dbReference type="Proteomes" id="UP000239480"/>
    </source>
</evidence>
<keyword evidence="14" id="KW-1185">Reference proteome</keyword>
<evidence type="ECO:0000256" key="7">
    <source>
        <dbReference type="ARBA" id="ARBA00023098"/>
    </source>
</evidence>
<organism evidence="13 14">
    <name type="scientific">Aliiruegeria haliotis</name>
    <dbReference type="NCBI Taxonomy" id="1280846"/>
    <lineage>
        <taxon>Bacteria</taxon>
        <taxon>Pseudomonadati</taxon>
        <taxon>Pseudomonadota</taxon>
        <taxon>Alphaproteobacteria</taxon>
        <taxon>Rhodobacterales</taxon>
        <taxon>Roseobacteraceae</taxon>
        <taxon>Aliiruegeria</taxon>
    </lineage>
</organism>
<keyword evidence="4" id="KW-0276">Fatty acid metabolism</keyword>
<feature type="binding site" evidence="12">
    <location>
        <position position="15"/>
    </location>
    <ligand>
        <name>NAD(+)</name>
        <dbReference type="ChEBI" id="CHEBI:57540"/>
    </ligand>
</feature>
<gene>
    <name evidence="13" type="ORF">CLV78_101703</name>
</gene>
<evidence type="ECO:0000256" key="9">
    <source>
        <dbReference type="ARBA" id="ARBA00048572"/>
    </source>
</evidence>
<dbReference type="PIRSF" id="PIRSF000094">
    <property type="entry name" value="Enoyl-ACP_rdct"/>
    <property type="match status" value="1"/>
</dbReference>
<dbReference type="UniPathway" id="UPA00094"/>
<keyword evidence="6 10" id="KW-0520">NAD</keyword>
<dbReference type="Gene3D" id="1.10.8.400">
    <property type="entry name" value="Enoyl acyl carrier protein reductase"/>
    <property type="match status" value="1"/>
</dbReference>
<dbReference type="EC" id="1.3.1.9" evidence="10"/>
<dbReference type="EMBL" id="PVTD01000001">
    <property type="protein sequence ID" value="PRY26603.1"/>
    <property type="molecule type" value="Genomic_DNA"/>
</dbReference>
<evidence type="ECO:0000256" key="11">
    <source>
        <dbReference type="PIRSR" id="PIRSR000094-1"/>
    </source>
</evidence>
<keyword evidence="5 10" id="KW-0560">Oxidoreductase</keyword>
<dbReference type="Pfam" id="PF13561">
    <property type="entry name" value="adh_short_C2"/>
    <property type="match status" value="1"/>
</dbReference>
<sequence length="272" mass="29243">MTTGLMAGKRGLVMGLANDKSIAWGIAKACADQGAELALTYMGDALKKRVVPLAESIGCTKVYDCNATEESDLDALFADLEKDWGKLDFVVHAVSFSDKNELRGRYVDTSRANFNNTMDISVFTFTAVAQRAEKMMPDGGSLLTLTYYGAEQVMPHYNVMGIAKAALEASVKYMAEDLGKDGIRVNAISAGPIKTLAASGIGDFRYILKWNELNSPLRRNVTQEEVGKAALFLLSDLGTGTTGENLHVDAGYHIVGMKAVDAPDIDAVTGKK</sequence>
<accession>A0A2T0RZX2</accession>
<dbReference type="GO" id="GO:0006633">
    <property type="term" value="P:fatty acid biosynthetic process"/>
    <property type="evidence" value="ECO:0007669"/>
    <property type="project" value="UniProtKB-UniPathway"/>
</dbReference>
<feature type="active site" description="Proton acceptor" evidence="11">
    <location>
        <position position="147"/>
    </location>
</feature>
<dbReference type="NCBIfam" id="NF006019">
    <property type="entry name" value="PRK08159.1"/>
    <property type="match status" value="1"/>
</dbReference>
<protein>
    <recommendedName>
        <fullName evidence="10">Enoyl-[acyl-carrier-protein] reductase [NADH]</fullName>
        <ecNumber evidence="10">1.3.1.9</ecNumber>
    </recommendedName>
</protein>
<comment type="catalytic activity">
    <reaction evidence="9 10">
        <text>a 2,3-saturated acyl-[ACP] + NAD(+) = a (2E)-enoyl-[ACP] + NADH + H(+)</text>
        <dbReference type="Rhea" id="RHEA:10240"/>
        <dbReference type="Rhea" id="RHEA-COMP:9925"/>
        <dbReference type="Rhea" id="RHEA-COMP:9926"/>
        <dbReference type="ChEBI" id="CHEBI:15378"/>
        <dbReference type="ChEBI" id="CHEBI:57540"/>
        <dbReference type="ChEBI" id="CHEBI:57945"/>
        <dbReference type="ChEBI" id="CHEBI:78784"/>
        <dbReference type="ChEBI" id="CHEBI:78785"/>
        <dbReference type="EC" id="1.3.1.9"/>
    </reaction>
</comment>
<evidence type="ECO:0000256" key="2">
    <source>
        <dbReference type="ARBA" id="ARBA00009233"/>
    </source>
</evidence>
<feature type="binding site" evidence="12">
    <location>
        <position position="94"/>
    </location>
    <ligand>
        <name>NAD(+)</name>
        <dbReference type="ChEBI" id="CHEBI:57540"/>
    </ligand>
</feature>
<dbReference type="InterPro" id="IPR014358">
    <property type="entry name" value="Enoyl-ACP_Rdtase_NADH"/>
</dbReference>
<dbReference type="CDD" id="cd05372">
    <property type="entry name" value="ENR_SDR"/>
    <property type="match status" value="1"/>
</dbReference>
<reference evidence="13 14" key="1">
    <citation type="submission" date="2018-03" db="EMBL/GenBank/DDBJ databases">
        <title>Genomic Encyclopedia of Archaeal and Bacterial Type Strains, Phase II (KMG-II): from individual species to whole genera.</title>
        <authorList>
            <person name="Goeker M."/>
        </authorList>
    </citation>
    <scope>NUCLEOTIDE SEQUENCE [LARGE SCALE GENOMIC DNA]</scope>
    <source>
        <strain evidence="13 14">DSM 29328</strain>
    </source>
</reference>
<feature type="binding site" evidence="12">
    <location>
        <position position="164"/>
    </location>
    <ligand>
        <name>NAD(+)</name>
        <dbReference type="ChEBI" id="CHEBI:57540"/>
    </ligand>
</feature>
<evidence type="ECO:0000256" key="3">
    <source>
        <dbReference type="ARBA" id="ARBA00022516"/>
    </source>
</evidence>
<feature type="binding site" evidence="12">
    <location>
        <begin position="193"/>
        <end position="197"/>
    </location>
    <ligand>
        <name>NAD(+)</name>
        <dbReference type="ChEBI" id="CHEBI:57540"/>
    </ligand>
</feature>
<evidence type="ECO:0000256" key="12">
    <source>
        <dbReference type="PIRSR" id="PIRSR000094-3"/>
    </source>
</evidence>
<proteinExistence type="inferred from homology"/>
<dbReference type="SUPFAM" id="SSF51735">
    <property type="entry name" value="NAD(P)-binding Rossmann-fold domains"/>
    <property type="match status" value="1"/>
</dbReference>
<comment type="caution">
    <text evidence="13">The sequence shown here is derived from an EMBL/GenBank/DDBJ whole genome shotgun (WGS) entry which is preliminary data.</text>
</comment>
<keyword evidence="8 10" id="KW-0275">Fatty acid biosynthesis</keyword>
<dbReference type="GO" id="GO:0004318">
    <property type="term" value="F:enoyl-[acyl-carrier-protein] reductase (NADH) activity"/>
    <property type="evidence" value="ECO:0007669"/>
    <property type="project" value="UniProtKB-EC"/>
</dbReference>
<dbReference type="FunFam" id="3.40.50.720:FF:000054">
    <property type="entry name" value="Enoyl-[acyl-carrier-protein] reductase [NADH]"/>
    <property type="match status" value="1"/>
</dbReference>
<evidence type="ECO:0000256" key="5">
    <source>
        <dbReference type="ARBA" id="ARBA00023002"/>
    </source>
</evidence>
<dbReference type="RefSeq" id="WP_106203348.1">
    <property type="nucleotide sequence ID" value="NZ_PVTD01000001.1"/>
</dbReference>
<evidence type="ECO:0000256" key="1">
    <source>
        <dbReference type="ARBA" id="ARBA00005194"/>
    </source>
</evidence>
<dbReference type="PANTHER" id="PTHR43159">
    <property type="entry name" value="ENOYL-[ACYL-CARRIER-PROTEIN] REDUCTASE"/>
    <property type="match status" value="1"/>
</dbReference>
<dbReference type="Proteomes" id="UP000239480">
    <property type="component" value="Unassembled WGS sequence"/>
</dbReference>
<dbReference type="OrthoDB" id="9803628at2"/>
<dbReference type="PRINTS" id="PR00081">
    <property type="entry name" value="GDHRDH"/>
</dbReference>
<keyword evidence="3 10" id="KW-0444">Lipid biosynthesis</keyword>
<evidence type="ECO:0000256" key="8">
    <source>
        <dbReference type="ARBA" id="ARBA00023160"/>
    </source>
</evidence>